<proteinExistence type="predicted"/>
<dbReference type="InterPro" id="IPR039519">
    <property type="entry name" value="YokE-like_PH"/>
</dbReference>
<dbReference type="EMBL" id="MHIL01000026">
    <property type="protein sequence ID" value="OGY50947.1"/>
    <property type="molecule type" value="Genomic_DNA"/>
</dbReference>
<dbReference type="Proteomes" id="UP000177310">
    <property type="component" value="Unassembled WGS sequence"/>
</dbReference>
<keyword evidence="1" id="KW-1133">Transmembrane helix</keyword>
<gene>
    <name evidence="3" type="ORF">A3J59_00385</name>
</gene>
<keyword evidence="1" id="KW-0812">Transmembrane</keyword>
<evidence type="ECO:0000313" key="3">
    <source>
        <dbReference type="EMBL" id="OGY50947.1"/>
    </source>
</evidence>
<feature type="transmembrane region" description="Helical" evidence="1">
    <location>
        <begin position="55"/>
        <end position="78"/>
    </location>
</feature>
<organism evidence="3 4">
    <name type="scientific">Candidatus Buchananbacteria bacterium RIFCSPHIGHO2_02_FULL_56_16</name>
    <dbReference type="NCBI Taxonomy" id="1797542"/>
    <lineage>
        <taxon>Bacteria</taxon>
        <taxon>Candidatus Buchananiibacteriota</taxon>
    </lineage>
</organism>
<sequence>MKPSRLLTLTPGEQLVLMVRQSPLQLVRAAMLPTLIIIAVFFMLFPLFAQGTVGIIIFAAMVTAGTLWLVRAFIVWYYRTLTITTKRIIDVDQQKLFNKTVSEVPLEKIQDVFYRVRGLGQTISRVGNVYLVLDDQKTRIEALNVSQPQKIQQLILKLRSETLHDRLDTTKLSAQELIELVKKIKAGLGEEQFKKIIDDDASDAS</sequence>
<accession>A0A1G1YHK3</accession>
<evidence type="ECO:0000256" key="1">
    <source>
        <dbReference type="SAM" id="Phobius"/>
    </source>
</evidence>
<reference evidence="3 4" key="1">
    <citation type="journal article" date="2016" name="Nat. Commun.">
        <title>Thousands of microbial genomes shed light on interconnected biogeochemical processes in an aquifer system.</title>
        <authorList>
            <person name="Anantharaman K."/>
            <person name="Brown C.T."/>
            <person name="Hug L.A."/>
            <person name="Sharon I."/>
            <person name="Castelle C.J."/>
            <person name="Probst A.J."/>
            <person name="Thomas B.C."/>
            <person name="Singh A."/>
            <person name="Wilkins M.J."/>
            <person name="Karaoz U."/>
            <person name="Brodie E.L."/>
            <person name="Williams K.H."/>
            <person name="Hubbard S.S."/>
            <person name="Banfield J.F."/>
        </authorList>
    </citation>
    <scope>NUCLEOTIDE SEQUENCE [LARGE SCALE GENOMIC DNA]</scope>
</reference>
<dbReference type="STRING" id="1797542.A3J59_00385"/>
<protein>
    <recommendedName>
        <fullName evidence="2">YokE-like PH domain-containing protein</fullName>
    </recommendedName>
</protein>
<keyword evidence="1" id="KW-0472">Membrane</keyword>
<evidence type="ECO:0000313" key="4">
    <source>
        <dbReference type="Proteomes" id="UP000177310"/>
    </source>
</evidence>
<feature type="transmembrane region" description="Helical" evidence="1">
    <location>
        <begin position="26"/>
        <end position="49"/>
    </location>
</feature>
<dbReference type="AlphaFoldDB" id="A0A1G1YHK3"/>
<comment type="caution">
    <text evidence="3">The sequence shown here is derived from an EMBL/GenBank/DDBJ whole genome shotgun (WGS) entry which is preliminary data.</text>
</comment>
<feature type="domain" description="YokE-like PH" evidence="2">
    <location>
        <begin position="78"/>
        <end position="125"/>
    </location>
</feature>
<name>A0A1G1YHK3_9BACT</name>
<evidence type="ECO:0000259" key="2">
    <source>
        <dbReference type="Pfam" id="PF14470"/>
    </source>
</evidence>
<dbReference type="Pfam" id="PF14470">
    <property type="entry name" value="bPH_3"/>
    <property type="match status" value="1"/>
</dbReference>